<dbReference type="HOGENOM" id="CLU_1110988_0_0_6"/>
<dbReference type="eggNOG" id="ENOG5033MT4">
    <property type="taxonomic scope" value="Bacteria"/>
</dbReference>
<dbReference type="Proteomes" id="UP000010816">
    <property type="component" value="Chromosome"/>
</dbReference>
<dbReference type="OrthoDB" id="288532at2"/>
<dbReference type="Gene3D" id="3.40.50.300">
    <property type="entry name" value="P-loop containing nucleotide triphosphate hydrolases"/>
    <property type="match status" value="1"/>
</dbReference>
<accession>L0GV02</accession>
<evidence type="ECO:0008006" key="3">
    <source>
        <dbReference type="Google" id="ProtNLM"/>
    </source>
</evidence>
<keyword evidence="2" id="KW-1185">Reference proteome</keyword>
<protein>
    <recommendedName>
        <fullName evidence="3">Sulfotransferase family</fullName>
    </recommendedName>
</protein>
<dbReference type="InterPro" id="IPR027417">
    <property type="entry name" value="P-loop_NTPase"/>
</dbReference>
<dbReference type="RefSeq" id="WP_015279966.1">
    <property type="nucleotide sequence ID" value="NC_019940.1"/>
</dbReference>
<evidence type="ECO:0000313" key="1">
    <source>
        <dbReference type="EMBL" id="AGA89821.1"/>
    </source>
</evidence>
<dbReference type="SUPFAM" id="SSF52540">
    <property type="entry name" value="P-loop containing nucleoside triphosphate hydrolases"/>
    <property type="match status" value="1"/>
</dbReference>
<sequence length="250" mass="29162">MIVSLEKGFVFTRGVKTASNSMRATLEPFRRPFESSLTARMGRKGLGLYQTWPFVNFYANPHRPLVYAAHVIPPRLFASFYKFGVVREPVSWMTSVYKHWLTRWSKSERSIRTFEDFVHYWTGFRSYTQALQFVDLQGHFLADEIGRFENLLGFHEHVCQRLGIQRDLQRLNATPDTVRVEVTARARSLVEKLCYLDYEIFDFENLSEPIMDIQLDETISAELRRRLRCYGGVSYDPWASSYSEVALGTA</sequence>
<reference evidence="1 2" key="1">
    <citation type="submission" date="2011-09" db="EMBL/GenBank/DDBJ databases">
        <title>Complete sequence of chromosome of Thioflavicoccus mobilis 8321.</title>
        <authorList>
            <consortium name="US DOE Joint Genome Institute"/>
            <person name="Lucas S."/>
            <person name="Han J."/>
            <person name="Lapidus A."/>
            <person name="Cheng J.-F."/>
            <person name="Goodwin L."/>
            <person name="Pitluck S."/>
            <person name="Peters L."/>
            <person name="Ovchinnikova G."/>
            <person name="Lu M."/>
            <person name="Detter J.C."/>
            <person name="Han C."/>
            <person name="Tapia R."/>
            <person name="Land M."/>
            <person name="Hauser L."/>
            <person name="Kyrpides N."/>
            <person name="Ivanova N."/>
            <person name="Pagani I."/>
            <person name="Vogl K."/>
            <person name="Liu Z."/>
            <person name="Imhoff J."/>
            <person name="Thiel V."/>
            <person name="Frigaard N.-U."/>
            <person name="Bryant D."/>
            <person name="Woyke T."/>
        </authorList>
    </citation>
    <scope>NUCLEOTIDE SEQUENCE [LARGE SCALE GENOMIC DNA]</scope>
    <source>
        <strain evidence="1 2">8321</strain>
    </source>
</reference>
<gene>
    <name evidence="1" type="ORF">Thimo_0999</name>
</gene>
<dbReference type="STRING" id="765912.Thimo_0999"/>
<proteinExistence type="predicted"/>
<dbReference type="AlphaFoldDB" id="L0GV02"/>
<dbReference type="EMBL" id="CP003051">
    <property type="protein sequence ID" value="AGA89821.1"/>
    <property type="molecule type" value="Genomic_DNA"/>
</dbReference>
<evidence type="ECO:0000313" key="2">
    <source>
        <dbReference type="Proteomes" id="UP000010816"/>
    </source>
</evidence>
<organism evidence="1 2">
    <name type="scientific">Thioflavicoccus mobilis 8321</name>
    <dbReference type="NCBI Taxonomy" id="765912"/>
    <lineage>
        <taxon>Bacteria</taxon>
        <taxon>Pseudomonadati</taxon>
        <taxon>Pseudomonadota</taxon>
        <taxon>Gammaproteobacteria</taxon>
        <taxon>Chromatiales</taxon>
        <taxon>Chromatiaceae</taxon>
        <taxon>Thioflavicoccus</taxon>
    </lineage>
</organism>
<dbReference type="KEGG" id="tmb:Thimo_0999"/>
<name>L0GV02_9GAMM</name>